<gene>
    <name evidence="2" type="ORF">FDENT_1417</name>
</gene>
<feature type="region of interest" description="Disordered" evidence="1">
    <location>
        <begin position="152"/>
        <end position="196"/>
    </location>
</feature>
<keyword evidence="3" id="KW-1185">Reference proteome</keyword>
<dbReference type="Proteomes" id="UP000562682">
    <property type="component" value="Unassembled WGS sequence"/>
</dbReference>
<reference evidence="2 3" key="1">
    <citation type="submission" date="2020-05" db="EMBL/GenBank/DDBJ databases">
        <title>Identification and distribution of gene clusters putatively required for synthesis of sphingolipid metabolism inhibitors in phylogenetically diverse species of the filamentous fungus Fusarium.</title>
        <authorList>
            <person name="Kim H.-S."/>
            <person name="Busman M."/>
            <person name="Brown D.W."/>
            <person name="Divon H."/>
            <person name="Uhlig S."/>
            <person name="Proctor R.H."/>
        </authorList>
    </citation>
    <scope>NUCLEOTIDE SEQUENCE [LARGE SCALE GENOMIC DNA]</scope>
    <source>
        <strain evidence="2 3">NRRL 25311</strain>
    </source>
</reference>
<dbReference type="EMBL" id="JAAOAK010000027">
    <property type="protein sequence ID" value="KAF5694113.1"/>
    <property type="molecule type" value="Genomic_DNA"/>
</dbReference>
<sequence>MQATWKGDIKNLAEIMVFQMIIDNAHMWATRVFKPTIASYIEQWKHIHGEQKAESHALRENIEQRRLVVPIVRDLLDAPAGMELDDMTHKKVTPLFLGMLMHHICSMEREIISSHIEKAVRERLQALITHGPTVITKVEAVHRLQATAKLPIRGHREETQQTASSIQDSELEGVDNDDSDYSDYNPTNFESRSRSLTDAHLDDVDTRSEVAVSVASTSAFSCRSFSNDTKTL</sequence>
<evidence type="ECO:0000256" key="1">
    <source>
        <dbReference type="SAM" id="MobiDB-lite"/>
    </source>
</evidence>
<evidence type="ECO:0000313" key="3">
    <source>
        <dbReference type="Proteomes" id="UP000562682"/>
    </source>
</evidence>
<protein>
    <submittedName>
        <fullName evidence="2">Uncharacterized protein</fullName>
    </submittedName>
</protein>
<name>A0A8H5XI68_9HYPO</name>
<dbReference type="AlphaFoldDB" id="A0A8H5XI68"/>
<organism evidence="2 3">
    <name type="scientific">Fusarium denticulatum</name>
    <dbReference type="NCBI Taxonomy" id="48507"/>
    <lineage>
        <taxon>Eukaryota</taxon>
        <taxon>Fungi</taxon>
        <taxon>Dikarya</taxon>
        <taxon>Ascomycota</taxon>
        <taxon>Pezizomycotina</taxon>
        <taxon>Sordariomycetes</taxon>
        <taxon>Hypocreomycetidae</taxon>
        <taxon>Hypocreales</taxon>
        <taxon>Nectriaceae</taxon>
        <taxon>Fusarium</taxon>
        <taxon>Fusarium fujikuroi species complex</taxon>
    </lineage>
</organism>
<proteinExistence type="predicted"/>
<comment type="caution">
    <text evidence="2">The sequence shown here is derived from an EMBL/GenBank/DDBJ whole genome shotgun (WGS) entry which is preliminary data.</text>
</comment>
<evidence type="ECO:0000313" key="2">
    <source>
        <dbReference type="EMBL" id="KAF5694113.1"/>
    </source>
</evidence>
<accession>A0A8H5XI68</accession>
<feature type="compositionally biased region" description="Acidic residues" evidence="1">
    <location>
        <begin position="169"/>
        <end position="181"/>
    </location>
</feature>